<name>A0A2B7XVF9_POLH7</name>
<evidence type="ECO:0000259" key="1">
    <source>
        <dbReference type="Pfam" id="PF02541"/>
    </source>
</evidence>
<proteinExistence type="predicted"/>
<dbReference type="InterPro" id="IPR050273">
    <property type="entry name" value="GppA/Ppx_hydrolase"/>
</dbReference>
<dbReference type="Proteomes" id="UP000224634">
    <property type="component" value="Unassembled WGS sequence"/>
</dbReference>
<feature type="domain" description="Ppx/GppA phosphatase N-terminal" evidence="1">
    <location>
        <begin position="26"/>
        <end position="324"/>
    </location>
</feature>
<dbReference type="PANTHER" id="PTHR30005:SF0">
    <property type="entry name" value="RETROGRADE REGULATION PROTEIN 2"/>
    <property type="match status" value="1"/>
</dbReference>
<protein>
    <submittedName>
        <fullName evidence="3">Uncharacterized protein</fullName>
    </submittedName>
</protein>
<dbReference type="SUPFAM" id="SSF53067">
    <property type="entry name" value="Actin-like ATPase domain"/>
    <property type="match status" value="2"/>
</dbReference>
<dbReference type="STRING" id="1447883.A0A2B7XVF9"/>
<comment type="caution">
    <text evidence="3">The sequence shown here is derived from an EMBL/GenBank/DDBJ whole genome shotgun (WGS) entry which is preliminary data.</text>
</comment>
<evidence type="ECO:0000313" key="4">
    <source>
        <dbReference type="Proteomes" id="UP000224634"/>
    </source>
</evidence>
<dbReference type="InterPro" id="IPR043129">
    <property type="entry name" value="ATPase_NBD"/>
</dbReference>
<evidence type="ECO:0000313" key="3">
    <source>
        <dbReference type="EMBL" id="PGH13000.1"/>
    </source>
</evidence>
<dbReference type="FunFam" id="3.30.420.40:FF:000191">
    <property type="entry name" value="Retrograde regulation protein 2"/>
    <property type="match status" value="1"/>
</dbReference>
<dbReference type="InterPro" id="IPR003695">
    <property type="entry name" value="Ppx_GppA_N"/>
</dbReference>
<dbReference type="Gene3D" id="1.10.3210.10">
    <property type="entry name" value="Hypothetical protein af1432"/>
    <property type="match status" value="1"/>
</dbReference>
<dbReference type="Pfam" id="PF23566">
    <property type="entry name" value="RTG2_C"/>
    <property type="match status" value="1"/>
</dbReference>
<dbReference type="AlphaFoldDB" id="A0A2B7XVF9"/>
<organism evidence="3 4">
    <name type="scientific">Polytolypa hystricis (strain UAMH7299)</name>
    <dbReference type="NCBI Taxonomy" id="1447883"/>
    <lineage>
        <taxon>Eukaryota</taxon>
        <taxon>Fungi</taxon>
        <taxon>Dikarya</taxon>
        <taxon>Ascomycota</taxon>
        <taxon>Pezizomycotina</taxon>
        <taxon>Eurotiomycetes</taxon>
        <taxon>Eurotiomycetidae</taxon>
        <taxon>Onygenales</taxon>
        <taxon>Onygenales incertae sedis</taxon>
        <taxon>Polytolypa</taxon>
    </lineage>
</organism>
<sequence length="579" mass="63744">MLPTSNGIRFSISDLSPPLARIVPTLYQDRAGISLYDVQYQPGSDTRQSIPADIQHQVISRLLRFKETCADFSVPSTNIHVLATEATRTAPNSVQFRNEVKTATGWEIRMLSKEDEGRIGALGIASSLSNVQGLVMDLGGGSTQITWLLAKDGSVKTNPKGSISFPYGAAALTRRLEEAKVKGDAGIGELQNEMTARFRGAYEELAVPNELSSLADQNGGYDLYLSGGGFRGWGYLLMSRSKVYPYPIPTINGFKAERSDFQDTVTVLSSVDPKIFRVSERRAAQVPAVAFLINVLTAALPMIKNIHFCQGGVREGFLFDNLTSEIRVQDPLVVATTPYQTASAETISQLLSHALPSSSSNLLPPASFTPQLLRSFANLIYEHSSVPKDARPAAALHTATTGLLASAHGISHTDRALISLMLCARWPGDLPPSEESLLLRLRQIVSMREAWWCRYLGRVAALTGEFYPAGVIRDIPRFEFRAEFVAGNEEKEKKKGVGEVMELTVVIPPKVDARTYVDKEVLKEGMRKVEKVGKKKNWIKASERVDRSERLGGDWGLKVKVVLERGVELEFRSWAYIAI</sequence>
<dbReference type="GO" id="GO:0006357">
    <property type="term" value="P:regulation of transcription by RNA polymerase II"/>
    <property type="evidence" value="ECO:0007669"/>
    <property type="project" value="TreeGrafter"/>
</dbReference>
<dbReference type="EMBL" id="PDNA01000109">
    <property type="protein sequence ID" value="PGH13000.1"/>
    <property type="molecule type" value="Genomic_DNA"/>
</dbReference>
<reference evidence="3 4" key="1">
    <citation type="submission" date="2017-10" db="EMBL/GenBank/DDBJ databases">
        <title>Comparative genomics in systemic dimorphic fungi from Ajellomycetaceae.</title>
        <authorList>
            <person name="Munoz J.F."/>
            <person name="Mcewen J.G."/>
            <person name="Clay O.K."/>
            <person name="Cuomo C.A."/>
        </authorList>
    </citation>
    <scope>NUCLEOTIDE SEQUENCE [LARGE SCALE GENOMIC DNA]</scope>
    <source>
        <strain evidence="3 4">UAMH7299</strain>
    </source>
</reference>
<accession>A0A2B7XVF9</accession>
<dbReference type="InterPro" id="IPR057512">
    <property type="entry name" value="RTG2_C"/>
</dbReference>
<dbReference type="Gene3D" id="3.30.420.150">
    <property type="entry name" value="Exopolyphosphatase. Domain 2"/>
    <property type="match status" value="1"/>
</dbReference>
<dbReference type="OrthoDB" id="2985014at2759"/>
<evidence type="ECO:0000259" key="2">
    <source>
        <dbReference type="Pfam" id="PF23566"/>
    </source>
</evidence>
<dbReference type="PANTHER" id="PTHR30005">
    <property type="entry name" value="EXOPOLYPHOSPHATASE"/>
    <property type="match status" value="1"/>
</dbReference>
<keyword evidence="4" id="KW-1185">Reference proteome</keyword>
<feature type="domain" description="RTG2 C-terminal" evidence="2">
    <location>
        <begin position="330"/>
        <end position="562"/>
    </location>
</feature>
<gene>
    <name evidence="3" type="ORF">AJ80_06484</name>
</gene>
<dbReference type="Pfam" id="PF02541">
    <property type="entry name" value="Ppx-GppA"/>
    <property type="match status" value="1"/>
</dbReference>
<dbReference type="Gene3D" id="3.30.420.40">
    <property type="match status" value="1"/>
</dbReference>